<evidence type="ECO:0000313" key="2">
    <source>
        <dbReference type="EMBL" id="CAB1454121.1"/>
    </source>
</evidence>
<evidence type="ECO:0000256" key="1">
    <source>
        <dbReference type="SAM" id="MobiDB-lite"/>
    </source>
</evidence>
<reference evidence="2" key="1">
    <citation type="submission" date="2020-03" db="EMBL/GenBank/DDBJ databases">
        <authorList>
            <person name="Weist P."/>
        </authorList>
    </citation>
    <scope>NUCLEOTIDE SEQUENCE</scope>
</reference>
<name>A0A9N7VTK8_PLEPL</name>
<comment type="caution">
    <text evidence="2">The sequence shown here is derived from an EMBL/GenBank/DDBJ whole genome shotgun (WGS) entry which is preliminary data.</text>
</comment>
<feature type="compositionally biased region" description="Basic and acidic residues" evidence="1">
    <location>
        <begin position="1"/>
        <end position="11"/>
    </location>
</feature>
<protein>
    <submittedName>
        <fullName evidence="2">Uncharacterized protein</fullName>
    </submittedName>
</protein>
<feature type="compositionally biased region" description="Basic residues" evidence="1">
    <location>
        <begin position="57"/>
        <end position="67"/>
    </location>
</feature>
<feature type="compositionally biased region" description="Gly residues" evidence="1">
    <location>
        <begin position="68"/>
        <end position="80"/>
    </location>
</feature>
<dbReference type="EMBL" id="CADEAL010004199">
    <property type="protein sequence ID" value="CAB1454121.1"/>
    <property type="molecule type" value="Genomic_DNA"/>
</dbReference>
<evidence type="ECO:0000313" key="3">
    <source>
        <dbReference type="Proteomes" id="UP001153269"/>
    </source>
</evidence>
<gene>
    <name evidence="2" type="ORF">PLEPLA_LOCUS41883</name>
</gene>
<dbReference type="Proteomes" id="UP001153269">
    <property type="component" value="Unassembled WGS sequence"/>
</dbReference>
<feature type="region of interest" description="Disordered" evidence="1">
    <location>
        <begin position="1"/>
        <end position="80"/>
    </location>
</feature>
<feature type="compositionally biased region" description="Basic residues" evidence="1">
    <location>
        <begin position="12"/>
        <end position="24"/>
    </location>
</feature>
<accession>A0A9N7VTK8</accession>
<organism evidence="2 3">
    <name type="scientific">Pleuronectes platessa</name>
    <name type="common">European plaice</name>
    <dbReference type="NCBI Taxonomy" id="8262"/>
    <lineage>
        <taxon>Eukaryota</taxon>
        <taxon>Metazoa</taxon>
        <taxon>Chordata</taxon>
        <taxon>Craniata</taxon>
        <taxon>Vertebrata</taxon>
        <taxon>Euteleostomi</taxon>
        <taxon>Actinopterygii</taxon>
        <taxon>Neopterygii</taxon>
        <taxon>Teleostei</taxon>
        <taxon>Neoteleostei</taxon>
        <taxon>Acanthomorphata</taxon>
        <taxon>Carangaria</taxon>
        <taxon>Pleuronectiformes</taxon>
        <taxon>Pleuronectoidei</taxon>
        <taxon>Pleuronectidae</taxon>
        <taxon>Pleuronectes</taxon>
    </lineage>
</organism>
<sequence length="80" mass="9070">MTDWERLVPGERRRKRRRRKRRRTGTGTETGRCANSHPILRDAGAAHPVVMAGQNAWRRRKRRRRRGGGGGGRTGGKGRG</sequence>
<dbReference type="AlphaFoldDB" id="A0A9N7VTK8"/>
<keyword evidence="3" id="KW-1185">Reference proteome</keyword>
<proteinExistence type="predicted"/>